<feature type="domain" description="Glycosyl transferase CAP10" evidence="2">
    <location>
        <begin position="167"/>
        <end position="399"/>
    </location>
</feature>
<evidence type="ECO:0000313" key="3">
    <source>
        <dbReference type="EMBL" id="KAH7044088.1"/>
    </source>
</evidence>
<organism evidence="3 4">
    <name type="scientific">Macrophomina phaseolina</name>
    <dbReference type="NCBI Taxonomy" id="35725"/>
    <lineage>
        <taxon>Eukaryota</taxon>
        <taxon>Fungi</taxon>
        <taxon>Dikarya</taxon>
        <taxon>Ascomycota</taxon>
        <taxon>Pezizomycotina</taxon>
        <taxon>Dothideomycetes</taxon>
        <taxon>Dothideomycetes incertae sedis</taxon>
        <taxon>Botryosphaeriales</taxon>
        <taxon>Botryosphaeriaceae</taxon>
        <taxon>Macrophomina</taxon>
    </lineage>
</organism>
<comment type="caution">
    <text evidence="3">The sequence shown here is derived from an EMBL/GenBank/DDBJ whole genome shotgun (WGS) entry which is preliminary data.</text>
</comment>
<evidence type="ECO:0000313" key="4">
    <source>
        <dbReference type="Proteomes" id="UP000774617"/>
    </source>
</evidence>
<dbReference type="EMBL" id="JAGTJR010000021">
    <property type="protein sequence ID" value="KAH7044088.1"/>
    <property type="molecule type" value="Genomic_DNA"/>
</dbReference>
<dbReference type="GO" id="GO:0016740">
    <property type="term" value="F:transferase activity"/>
    <property type="evidence" value="ECO:0007669"/>
    <property type="project" value="UniProtKB-KW"/>
</dbReference>
<keyword evidence="3" id="KW-0808">Transferase</keyword>
<dbReference type="Proteomes" id="UP000774617">
    <property type="component" value="Unassembled WGS sequence"/>
</dbReference>
<evidence type="ECO:0000259" key="2">
    <source>
        <dbReference type="SMART" id="SM00672"/>
    </source>
</evidence>
<keyword evidence="1" id="KW-0472">Membrane</keyword>
<keyword evidence="1" id="KW-1133">Transmembrane helix</keyword>
<proteinExistence type="predicted"/>
<keyword evidence="1" id="KW-0812">Transmembrane</keyword>
<feature type="transmembrane region" description="Helical" evidence="1">
    <location>
        <begin position="17"/>
        <end position="38"/>
    </location>
</feature>
<dbReference type="PANTHER" id="PTHR12203">
    <property type="entry name" value="KDEL LYS-ASP-GLU-LEU CONTAINING - RELATED"/>
    <property type="match status" value="1"/>
</dbReference>
<dbReference type="InterPro" id="IPR051091">
    <property type="entry name" value="O-Glucosyltr/Glycosyltrsf_90"/>
</dbReference>
<keyword evidence="4" id="KW-1185">Reference proteome</keyword>
<sequence>MFTSSRPAWLRGRRSQVFYIVIAFSIIVVSFFIFTSGFHPSLLPTKLRPEPIISEPFTDSNMKWRFDPTKDSRNLGLSDEQCNIAFPKLYTELDRIRDHLGPNSLTRDRIRINRQTKPFPHGQFHILIFNGQIYIIDEFKGACDRARGLAGLSNLYRAITAMPDPTTIPDVEFIMDVEDAPTEDMPDDRIVWTWNRPIGNLNTWVIPNFYGWASPRSFIGSYVSFRERLPLVERPFKDKDRRIVWRGSMNNEVRFALINATTGKEWADVQETTAQNSMHVSELCKYQFLAHTEGNTWSGRLRYLVNCNSISVIHQPLKYQAHFYDMLVSQGPDQNYISVANDWSDLAEKMEFYSRNPSVAERIANNSVNTFRDRYMTPAAEACYWRRLIRNYADTLAFKPEVYTKSEDQNDSGVRKYRGVDWELVAVPDPNFRYSYTEEG</sequence>
<dbReference type="SMART" id="SM00672">
    <property type="entry name" value="CAP10"/>
    <property type="match status" value="1"/>
</dbReference>
<dbReference type="Pfam" id="PF05686">
    <property type="entry name" value="Glyco_transf_90"/>
    <property type="match status" value="1"/>
</dbReference>
<protein>
    <submittedName>
        <fullName evidence="3">Glycosyl transferase family 90-domain-containing protein</fullName>
    </submittedName>
</protein>
<dbReference type="InterPro" id="IPR006598">
    <property type="entry name" value="CAP10"/>
</dbReference>
<evidence type="ECO:0000256" key="1">
    <source>
        <dbReference type="SAM" id="Phobius"/>
    </source>
</evidence>
<dbReference type="PANTHER" id="PTHR12203:SF107">
    <property type="entry name" value="GLYCOSYL TRANSFERASE CAP10 DOMAIN-CONTAINING PROTEIN"/>
    <property type="match status" value="1"/>
</dbReference>
<name>A0ABQ8G491_9PEZI</name>
<reference evidence="3 4" key="1">
    <citation type="journal article" date="2021" name="Nat. Commun.">
        <title>Genetic determinants of endophytism in the Arabidopsis root mycobiome.</title>
        <authorList>
            <person name="Mesny F."/>
            <person name="Miyauchi S."/>
            <person name="Thiergart T."/>
            <person name="Pickel B."/>
            <person name="Atanasova L."/>
            <person name="Karlsson M."/>
            <person name="Huettel B."/>
            <person name="Barry K.W."/>
            <person name="Haridas S."/>
            <person name="Chen C."/>
            <person name="Bauer D."/>
            <person name="Andreopoulos W."/>
            <person name="Pangilinan J."/>
            <person name="LaButti K."/>
            <person name="Riley R."/>
            <person name="Lipzen A."/>
            <person name="Clum A."/>
            <person name="Drula E."/>
            <person name="Henrissat B."/>
            <person name="Kohler A."/>
            <person name="Grigoriev I.V."/>
            <person name="Martin F.M."/>
            <person name="Hacquard S."/>
        </authorList>
    </citation>
    <scope>NUCLEOTIDE SEQUENCE [LARGE SCALE GENOMIC DNA]</scope>
    <source>
        <strain evidence="3 4">MPI-SDFR-AT-0080</strain>
    </source>
</reference>
<accession>A0ABQ8G491</accession>
<gene>
    <name evidence="3" type="ORF">B0J12DRAFT_671726</name>
</gene>